<accession>A0A7D9CWP5</accession>
<keyword evidence="4" id="KW-0456">Lyase</keyword>
<dbReference type="PANTHER" id="PTHR12599">
    <property type="entry name" value="PTERIN-4-ALPHA-CARBINOLAMINE DEHYDRATASE"/>
    <property type="match status" value="1"/>
</dbReference>
<dbReference type="InterPro" id="IPR001533">
    <property type="entry name" value="Pterin_deHydtase"/>
</dbReference>
<dbReference type="GO" id="GO:0008124">
    <property type="term" value="F:4-alpha-hydroxytetrahydrobiopterin dehydratase activity"/>
    <property type="evidence" value="ECO:0007669"/>
    <property type="project" value="UniProtKB-EC"/>
</dbReference>
<dbReference type="AlphaFoldDB" id="A0A7D9CWP5"/>
<organism evidence="6 7">
    <name type="scientific">Dekkera bruxellensis</name>
    <name type="common">Brettanomyces custersii</name>
    <dbReference type="NCBI Taxonomy" id="5007"/>
    <lineage>
        <taxon>Eukaryota</taxon>
        <taxon>Fungi</taxon>
        <taxon>Dikarya</taxon>
        <taxon>Ascomycota</taxon>
        <taxon>Saccharomycotina</taxon>
        <taxon>Pichiomycetes</taxon>
        <taxon>Pichiales</taxon>
        <taxon>Pichiaceae</taxon>
        <taxon>Brettanomyces</taxon>
    </lineage>
</organism>
<evidence type="ECO:0000256" key="5">
    <source>
        <dbReference type="ARBA" id="ARBA00030497"/>
    </source>
</evidence>
<dbReference type="Gene3D" id="3.30.1360.20">
    <property type="entry name" value="Transcriptional coactivator/pterin dehydratase"/>
    <property type="match status" value="1"/>
</dbReference>
<dbReference type="Proteomes" id="UP000478008">
    <property type="component" value="Unassembled WGS sequence"/>
</dbReference>
<dbReference type="CDD" id="cd00488">
    <property type="entry name" value="PCD_DCoH"/>
    <property type="match status" value="1"/>
</dbReference>
<dbReference type="HAMAP" id="MF_00434">
    <property type="entry name" value="Pterin_4_alpha"/>
    <property type="match status" value="1"/>
</dbReference>
<dbReference type="Pfam" id="PF01329">
    <property type="entry name" value="Pterin_4a"/>
    <property type="match status" value="1"/>
</dbReference>
<evidence type="ECO:0000256" key="2">
    <source>
        <dbReference type="ARBA" id="ARBA00006472"/>
    </source>
</evidence>
<evidence type="ECO:0000256" key="1">
    <source>
        <dbReference type="ARBA" id="ARBA00001554"/>
    </source>
</evidence>
<evidence type="ECO:0000256" key="4">
    <source>
        <dbReference type="ARBA" id="ARBA00023239"/>
    </source>
</evidence>
<reference evidence="6 7" key="1">
    <citation type="submission" date="2019-07" db="EMBL/GenBank/DDBJ databases">
        <authorList>
            <person name="Friedrich A."/>
            <person name="Schacherer J."/>
        </authorList>
    </citation>
    <scope>NUCLEOTIDE SEQUENCE [LARGE SCALE GENOMIC DNA]</scope>
</reference>
<sequence length="120" mass="13797">MSTKLLKSEIEKSLKQLITSPISKETTHSSLFTWKVSNDANKADILARRFKFKSFEDTWAFLTKVSLRSHKLQHHPKLSTLYNIVDMELTTHDVGGLTEVDFKMAKTFSKFAAKIGEKYE</sequence>
<dbReference type="InterPro" id="IPR036428">
    <property type="entry name" value="PCD_sf"/>
</dbReference>
<keyword evidence="7" id="KW-1185">Reference proteome</keyword>
<evidence type="ECO:0000256" key="3">
    <source>
        <dbReference type="ARBA" id="ARBA00013252"/>
    </source>
</evidence>
<name>A0A7D9CWP5_DEKBR</name>
<gene>
    <name evidence="6" type="ORF">DEBR0S2_11958G</name>
</gene>
<evidence type="ECO:0000313" key="6">
    <source>
        <dbReference type="EMBL" id="VUG17618.1"/>
    </source>
</evidence>
<comment type="catalytic activity">
    <reaction evidence="1">
        <text>(4aS,6R)-4a-hydroxy-L-erythro-5,6,7,8-tetrahydrobiopterin = (6R)-L-erythro-6,7-dihydrobiopterin + H2O</text>
        <dbReference type="Rhea" id="RHEA:11920"/>
        <dbReference type="ChEBI" id="CHEBI:15377"/>
        <dbReference type="ChEBI" id="CHEBI:15642"/>
        <dbReference type="ChEBI" id="CHEBI:43120"/>
        <dbReference type="EC" id="4.2.1.96"/>
    </reaction>
</comment>
<dbReference type="PANTHER" id="PTHR12599:SF0">
    <property type="entry name" value="PTERIN-4-ALPHA-CARBINOLAMINE DEHYDRATASE"/>
    <property type="match status" value="1"/>
</dbReference>
<dbReference type="EMBL" id="CABFWN010000002">
    <property type="protein sequence ID" value="VUG17618.1"/>
    <property type="molecule type" value="Genomic_DNA"/>
</dbReference>
<protein>
    <recommendedName>
        <fullName evidence="3">4a-hydroxytetrahydrobiopterin dehydratase</fullName>
        <ecNumber evidence="3">4.2.1.96</ecNumber>
    </recommendedName>
    <alternativeName>
        <fullName evidence="5">4-alpha-hydroxy-tetrahydropterin dehydratase</fullName>
    </alternativeName>
</protein>
<evidence type="ECO:0000313" key="7">
    <source>
        <dbReference type="Proteomes" id="UP000478008"/>
    </source>
</evidence>
<proteinExistence type="inferred from homology"/>
<dbReference type="EC" id="4.2.1.96" evidence="3"/>
<comment type="similarity">
    <text evidence="2">Belongs to the pterin-4-alpha-carbinolamine dehydratase family.</text>
</comment>
<dbReference type="SUPFAM" id="SSF55248">
    <property type="entry name" value="PCD-like"/>
    <property type="match status" value="1"/>
</dbReference>
<dbReference type="GO" id="GO:0006729">
    <property type="term" value="P:tetrahydrobiopterin biosynthetic process"/>
    <property type="evidence" value="ECO:0007669"/>
    <property type="project" value="InterPro"/>
</dbReference>